<dbReference type="SMART" id="SM00235">
    <property type="entry name" value="ZnMc"/>
    <property type="match status" value="1"/>
</dbReference>
<evidence type="ECO:0000313" key="3">
    <source>
        <dbReference type="Proteomes" id="UP000757435"/>
    </source>
</evidence>
<dbReference type="GO" id="GO:0006508">
    <property type="term" value="P:proteolysis"/>
    <property type="evidence" value="ECO:0007669"/>
    <property type="project" value="InterPro"/>
</dbReference>
<proteinExistence type="predicted"/>
<dbReference type="InterPro" id="IPR024079">
    <property type="entry name" value="MetalloPept_cat_dom_sf"/>
</dbReference>
<reference evidence="2" key="2">
    <citation type="journal article" date="2022" name="Microbiol. Resour. Announc.">
        <title>Metagenome Sequencing to Explore Phylogenomics of Terrestrial Cyanobacteria.</title>
        <authorList>
            <person name="Ward R.D."/>
            <person name="Stajich J.E."/>
            <person name="Johansen J.R."/>
            <person name="Huntemann M."/>
            <person name="Clum A."/>
            <person name="Foster B."/>
            <person name="Foster B."/>
            <person name="Roux S."/>
            <person name="Palaniappan K."/>
            <person name="Varghese N."/>
            <person name="Mukherjee S."/>
            <person name="Reddy T.B.K."/>
            <person name="Daum C."/>
            <person name="Copeland A."/>
            <person name="Chen I.A."/>
            <person name="Ivanova N.N."/>
            <person name="Kyrpides N.C."/>
            <person name="Shapiro N."/>
            <person name="Eloe-Fadrosh E.A."/>
            <person name="Pietrasiak N."/>
        </authorList>
    </citation>
    <scope>NUCLEOTIDE SEQUENCE</scope>
    <source>
        <strain evidence="2">UHER 2000/2452</strain>
    </source>
</reference>
<dbReference type="Proteomes" id="UP000757435">
    <property type="component" value="Unassembled WGS sequence"/>
</dbReference>
<accession>A0A951QF57</accession>
<dbReference type="EMBL" id="JAHHHD010000023">
    <property type="protein sequence ID" value="MBW4660631.1"/>
    <property type="molecule type" value="Genomic_DNA"/>
</dbReference>
<evidence type="ECO:0000313" key="2">
    <source>
        <dbReference type="EMBL" id="MBW4660631.1"/>
    </source>
</evidence>
<feature type="domain" description="Peptidase metallopeptidase" evidence="1">
    <location>
        <begin position="80"/>
        <end position="258"/>
    </location>
</feature>
<gene>
    <name evidence="2" type="ORF">KME15_18315</name>
</gene>
<name>A0A951QF57_9CYAN</name>
<protein>
    <submittedName>
        <fullName evidence="2">Peptidase</fullName>
    </submittedName>
</protein>
<dbReference type="CDD" id="cd04279">
    <property type="entry name" value="ZnMc_MMP_like_1"/>
    <property type="match status" value="1"/>
</dbReference>
<dbReference type="GO" id="GO:0008270">
    <property type="term" value="F:zinc ion binding"/>
    <property type="evidence" value="ECO:0007669"/>
    <property type="project" value="InterPro"/>
</dbReference>
<dbReference type="SUPFAM" id="SSF55486">
    <property type="entry name" value="Metalloproteases ('zincins'), catalytic domain"/>
    <property type="match status" value="1"/>
</dbReference>
<dbReference type="Gene3D" id="3.40.390.10">
    <property type="entry name" value="Collagenase (Catalytic Domain)"/>
    <property type="match status" value="1"/>
</dbReference>
<evidence type="ECO:0000259" key="1">
    <source>
        <dbReference type="SMART" id="SM00235"/>
    </source>
</evidence>
<dbReference type="AlphaFoldDB" id="A0A951QF57"/>
<dbReference type="GO" id="GO:0008237">
    <property type="term" value="F:metallopeptidase activity"/>
    <property type="evidence" value="ECO:0007669"/>
    <property type="project" value="InterPro"/>
</dbReference>
<organism evidence="2 3">
    <name type="scientific">Drouetiella hepatica Uher 2000/2452</name>
    <dbReference type="NCBI Taxonomy" id="904376"/>
    <lineage>
        <taxon>Bacteria</taxon>
        <taxon>Bacillati</taxon>
        <taxon>Cyanobacteriota</taxon>
        <taxon>Cyanophyceae</taxon>
        <taxon>Oculatellales</taxon>
        <taxon>Oculatellaceae</taxon>
        <taxon>Drouetiella</taxon>
    </lineage>
</organism>
<reference evidence="2" key="1">
    <citation type="submission" date="2021-05" db="EMBL/GenBank/DDBJ databases">
        <authorList>
            <person name="Pietrasiak N."/>
            <person name="Ward R."/>
            <person name="Stajich J.E."/>
            <person name="Kurbessoian T."/>
        </authorList>
    </citation>
    <scope>NUCLEOTIDE SEQUENCE</scope>
    <source>
        <strain evidence="2">UHER 2000/2452</strain>
    </source>
</reference>
<dbReference type="InterPro" id="IPR006026">
    <property type="entry name" value="Peptidase_Metallo"/>
</dbReference>
<sequence length="267" mass="29702">MQHPSLIFMGFLIACGIWLGSYLATIAPALSQVAPPAATSDSLPEILPPLQAHPLPPTLAQWQPDSLEDYFTAVQPTDFGYLVWSNFPVKVYVEPVPQAATGYERDRAQAWVTAVTKAVQDWNIYLPLEIVSSSDADIQVQRRAPPLRSVHAANVLPRVRSAETRYQVFVDRSRDSSPRDSSNSENASALLSHRFTVYLSANQTAAYTEATARHELGHALGIWGHSPVQTDVLYFSQVRNSPPISHRDINTLKQIYQQPTRLGWSIE</sequence>
<comment type="caution">
    <text evidence="2">The sequence shown here is derived from an EMBL/GenBank/DDBJ whole genome shotgun (WGS) entry which is preliminary data.</text>
</comment>